<dbReference type="GO" id="GO:0001671">
    <property type="term" value="F:ATPase activator activity"/>
    <property type="evidence" value="ECO:0007669"/>
    <property type="project" value="TreeGrafter"/>
</dbReference>
<evidence type="ECO:0000256" key="5">
    <source>
        <dbReference type="ARBA" id="ARBA00022989"/>
    </source>
</evidence>
<dbReference type="InterPro" id="IPR038702">
    <property type="entry name" value="Na/K_ATPase_sub_beta_sf"/>
</dbReference>
<dbReference type="GO" id="GO:0005890">
    <property type="term" value="C:sodium:potassium-exchanging ATPase complex"/>
    <property type="evidence" value="ECO:0007669"/>
    <property type="project" value="InterPro"/>
</dbReference>
<gene>
    <name evidence="7" type="ORF">L9F63_001311</name>
</gene>
<reference evidence="7" key="1">
    <citation type="journal article" date="2023" name="IScience">
        <title>Live-bearing cockroach genome reveals convergent evolutionary mechanisms linked to viviparity in insects and beyond.</title>
        <authorList>
            <person name="Fouks B."/>
            <person name="Harrison M.C."/>
            <person name="Mikhailova A.A."/>
            <person name="Marchal E."/>
            <person name="English S."/>
            <person name="Carruthers M."/>
            <person name="Jennings E.C."/>
            <person name="Chiamaka E.L."/>
            <person name="Frigard R.A."/>
            <person name="Pippel M."/>
            <person name="Attardo G.M."/>
            <person name="Benoit J.B."/>
            <person name="Bornberg-Bauer E."/>
            <person name="Tobe S.S."/>
        </authorList>
    </citation>
    <scope>NUCLEOTIDE SEQUENCE</scope>
    <source>
        <strain evidence="7">Stay&amp;Tobe</strain>
    </source>
</reference>
<dbReference type="AlphaFoldDB" id="A0AAD8EIU5"/>
<dbReference type="PANTHER" id="PTHR11523">
    <property type="entry name" value="SODIUM/POTASSIUM-DEPENDENT ATPASE BETA SUBUNIT"/>
    <property type="match status" value="1"/>
</dbReference>
<protein>
    <recommendedName>
        <fullName evidence="9">Sodium/potassium-transporting ATPase subunit beta-2</fullName>
    </recommendedName>
</protein>
<dbReference type="GO" id="GO:0030007">
    <property type="term" value="P:intracellular potassium ion homeostasis"/>
    <property type="evidence" value="ECO:0007669"/>
    <property type="project" value="TreeGrafter"/>
</dbReference>
<dbReference type="InterPro" id="IPR000402">
    <property type="entry name" value="Na/K_ATPase_sub_beta"/>
</dbReference>
<dbReference type="EMBL" id="JASPKZ010003844">
    <property type="protein sequence ID" value="KAJ9592195.1"/>
    <property type="molecule type" value="Genomic_DNA"/>
</dbReference>
<comment type="subcellular location">
    <subcellularLocation>
        <location evidence="1">Membrane</location>
        <topology evidence="1">Single-pass type II membrane protein</topology>
    </subcellularLocation>
</comment>
<proteinExistence type="inferred from homology"/>
<keyword evidence="6" id="KW-0472">Membrane</keyword>
<reference evidence="7" key="2">
    <citation type="submission" date="2023-05" db="EMBL/GenBank/DDBJ databases">
        <authorList>
            <person name="Fouks B."/>
        </authorList>
    </citation>
    <scope>NUCLEOTIDE SEQUENCE</scope>
    <source>
        <strain evidence="7">Stay&amp;Tobe</strain>
        <tissue evidence="7">Testes</tissue>
    </source>
</reference>
<dbReference type="GO" id="GO:0006883">
    <property type="term" value="P:intracellular sodium ion homeostasis"/>
    <property type="evidence" value="ECO:0007669"/>
    <property type="project" value="TreeGrafter"/>
</dbReference>
<evidence type="ECO:0008006" key="9">
    <source>
        <dbReference type="Google" id="ProtNLM"/>
    </source>
</evidence>
<accession>A0AAD8EIU5</accession>
<dbReference type="GO" id="GO:0036376">
    <property type="term" value="P:sodium ion export across plasma membrane"/>
    <property type="evidence" value="ECO:0007669"/>
    <property type="project" value="TreeGrafter"/>
</dbReference>
<keyword evidence="8" id="KW-1185">Reference proteome</keyword>
<dbReference type="Proteomes" id="UP001233999">
    <property type="component" value="Unassembled WGS sequence"/>
</dbReference>
<comment type="caution">
    <text evidence="7">The sequence shown here is derived from an EMBL/GenBank/DDBJ whole genome shotgun (WGS) entry which is preliminary data.</text>
</comment>
<evidence type="ECO:0000256" key="2">
    <source>
        <dbReference type="ARBA" id="ARBA00005876"/>
    </source>
</evidence>
<dbReference type="Gene3D" id="2.60.40.1660">
    <property type="entry name" value="Na, k-atpase alpha subunit"/>
    <property type="match status" value="1"/>
</dbReference>
<evidence type="ECO:0000256" key="3">
    <source>
        <dbReference type="ARBA" id="ARBA00022692"/>
    </source>
</evidence>
<sequence length="253" mass="29417">MWLFLKTISDDGPKWYKEESLIGTSPGLGYRPMNKYNEESSLIWYNIAIENNHKNWTEALDEFLKDYKIKANGPNVVECNYKKKAGKGQVCKVDVDEWDPCISSKLYGYPNGTPCVFIKLNKILKWEADYYDDPNDLPAKMPSELRKYIRGMNKTDSEKMKTVWVNCDGVHPSDRENIGEIEYLPHRGFAGFYYPFEKVDNYISPLIALHFKSITKGAVVKVECRAWAKNIEHDRRDRVGMVHFELLVDHYAP</sequence>
<evidence type="ECO:0000256" key="1">
    <source>
        <dbReference type="ARBA" id="ARBA00004606"/>
    </source>
</evidence>
<dbReference type="GO" id="GO:1990573">
    <property type="term" value="P:potassium ion import across plasma membrane"/>
    <property type="evidence" value="ECO:0007669"/>
    <property type="project" value="TreeGrafter"/>
</dbReference>
<evidence type="ECO:0000313" key="7">
    <source>
        <dbReference type="EMBL" id="KAJ9592195.1"/>
    </source>
</evidence>
<evidence type="ECO:0000256" key="4">
    <source>
        <dbReference type="ARBA" id="ARBA00022968"/>
    </source>
</evidence>
<evidence type="ECO:0000256" key="6">
    <source>
        <dbReference type="ARBA" id="ARBA00023136"/>
    </source>
</evidence>
<name>A0AAD8EIU5_DIPPU</name>
<keyword evidence="4" id="KW-0735">Signal-anchor</keyword>
<keyword evidence="5" id="KW-1133">Transmembrane helix</keyword>
<evidence type="ECO:0000313" key="8">
    <source>
        <dbReference type="Proteomes" id="UP001233999"/>
    </source>
</evidence>
<organism evidence="7 8">
    <name type="scientific">Diploptera punctata</name>
    <name type="common">Pacific beetle cockroach</name>
    <dbReference type="NCBI Taxonomy" id="6984"/>
    <lineage>
        <taxon>Eukaryota</taxon>
        <taxon>Metazoa</taxon>
        <taxon>Ecdysozoa</taxon>
        <taxon>Arthropoda</taxon>
        <taxon>Hexapoda</taxon>
        <taxon>Insecta</taxon>
        <taxon>Pterygota</taxon>
        <taxon>Neoptera</taxon>
        <taxon>Polyneoptera</taxon>
        <taxon>Dictyoptera</taxon>
        <taxon>Blattodea</taxon>
        <taxon>Blaberoidea</taxon>
        <taxon>Blaberidae</taxon>
        <taxon>Diplopterinae</taxon>
        <taxon>Diploptera</taxon>
    </lineage>
</organism>
<dbReference type="Pfam" id="PF00287">
    <property type="entry name" value="Na_K-ATPase"/>
    <property type="match status" value="1"/>
</dbReference>
<comment type="similarity">
    <text evidence="2">Belongs to the X(+)/potassium ATPases subunit beta family.</text>
</comment>
<dbReference type="PANTHER" id="PTHR11523:SF28">
    <property type="entry name" value="NA_K-ATPASE BETA SUBUNIT ISOFORM 4-RELATED"/>
    <property type="match status" value="1"/>
</dbReference>
<keyword evidence="3" id="KW-0812">Transmembrane</keyword>